<keyword evidence="3" id="KW-1185">Reference proteome</keyword>
<dbReference type="InterPro" id="IPR005218">
    <property type="entry name" value="Diacylglycerol/lipid_kinase"/>
</dbReference>
<dbReference type="GO" id="GO:0008929">
    <property type="term" value="F:methylglyoxal synthase activity"/>
    <property type="evidence" value="ECO:0007669"/>
    <property type="project" value="InterPro"/>
</dbReference>
<organism evidence="2 3">
    <name type="scientific">Haliangium ochraceum (strain DSM 14365 / JCM 11303 / SMP-2)</name>
    <dbReference type="NCBI Taxonomy" id="502025"/>
    <lineage>
        <taxon>Bacteria</taxon>
        <taxon>Pseudomonadati</taxon>
        <taxon>Myxococcota</taxon>
        <taxon>Polyangia</taxon>
        <taxon>Haliangiales</taxon>
        <taxon>Kofleriaceae</taxon>
        <taxon>Haliangium</taxon>
    </lineage>
</organism>
<keyword evidence="2" id="KW-0418">Kinase</keyword>
<dbReference type="InterPro" id="IPR045540">
    <property type="entry name" value="YegS/DAGK_C"/>
</dbReference>
<dbReference type="GO" id="GO:0005829">
    <property type="term" value="C:cytosol"/>
    <property type="evidence" value="ECO:0007669"/>
    <property type="project" value="TreeGrafter"/>
</dbReference>
<accession>D0LHU1</accession>
<dbReference type="STRING" id="502025.Hoch_2227"/>
<sequence length="312" mass="33655">MIAEPLPVPQRRALFLRNPNARNGDEQAEKARACLEAHRVELVEEVAADPEGFRLAVEQRASEVDVVIVGGGDGTINAAAPAIVGSGVPMAILPLGTANDLARSLTIASDLDEACRVIATGHPRDIDLGMVNGHYFFNAAGVGLSGEVTRSLDREQKRRWGVLSYASVLTEAWRQSEVFGACLRHDGKETRIRSLQITVGNSRFYGGGMTIADDATVDDGLLHLYSIEPMSLIQLIGVAPFLRLGRQRNSEGILTLNTSEVELITDRPLPVNADGEIVGRTPARFSLIPKALQVLVPEDYEQRRAEMLGGAG</sequence>
<dbReference type="InterPro" id="IPR001206">
    <property type="entry name" value="Diacylglycerol_kinase_cat_dom"/>
</dbReference>
<feature type="domain" description="DAGKc" evidence="1">
    <location>
        <begin position="8"/>
        <end position="135"/>
    </location>
</feature>
<proteinExistence type="predicted"/>
<reference evidence="2 3" key="1">
    <citation type="journal article" date="2010" name="Stand. Genomic Sci.">
        <title>Complete genome sequence of Haliangium ochraceum type strain (SMP-2).</title>
        <authorList>
            <consortium name="US DOE Joint Genome Institute (JGI-PGF)"/>
            <person name="Ivanova N."/>
            <person name="Daum C."/>
            <person name="Lang E."/>
            <person name="Abt B."/>
            <person name="Kopitz M."/>
            <person name="Saunders E."/>
            <person name="Lapidus A."/>
            <person name="Lucas S."/>
            <person name="Glavina Del Rio T."/>
            <person name="Nolan M."/>
            <person name="Tice H."/>
            <person name="Copeland A."/>
            <person name="Cheng J.F."/>
            <person name="Chen F."/>
            <person name="Bruce D."/>
            <person name="Goodwin L."/>
            <person name="Pitluck S."/>
            <person name="Mavromatis K."/>
            <person name="Pati A."/>
            <person name="Mikhailova N."/>
            <person name="Chen A."/>
            <person name="Palaniappan K."/>
            <person name="Land M."/>
            <person name="Hauser L."/>
            <person name="Chang Y.J."/>
            <person name="Jeffries C.D."/>
            <person name="Detter J.C."/>
            <person name="Brettin T."/>
            <person name="Rohde M."/>
            <person name="Goker M."/>
            <person name="Bristow J."/>
            <person name="Markowitz V."/>
            <person name="Eisen J.A."/>
            <person name="Hugenholtz P."/>
            <person name="Kyrpides N.C."/>
            <person name="Klenk H.P."/>
        </authorList>
    </citation>
    <scope>NUCLEOTIDE SEQUENCE [LARGE SCALE GENOMIC DNA]</scope>
    <source>
        <strain evidence="3">DSM 14365 / CIP 107738 / JCM 11303 / AJ 13395 / SMP-2</strain>
    </source>
</reference>
<dbReference type="NCBIfam" id="NF009604">
    <property type="entry name" value="PRK13057.1"/>
    <property type="match status" value="1"/>
</dbReference>
<dbReference type="Gene3D" id="2.60.200.40">
    <property type="match status" value="1"/>
</dbReference>
<protein>
    <submittedName>
        <fullName evidence="2">Diacylglycerol kinase catalytic region</fullName>
    </submittedName>
</protein>
<dbReference type="SMART" id="SM00046">
    <property type="entry name" value="DAGKc"/>
    <property type="match status" value="1"/>
</dbReference>
<evidence type="ECO:0000313" key="2">
    <source>
        <dbReference type="EMBL" id="ACY14770.1"/>
    </source>
</evidence>
<evidence type="ECO:0000313" key="3">
    <source>
        <dbReference type="Proteomes" id="UP000001880"/>
    </source>
</evidence>
<dbReference type="PANTHER" id="PTHR30492:SF0">
    <property type="entry name" value="METHYLGLYOXAL SYNTHASE"/>
    <property type="match status" value="1"/>
</dbReference>
<dbReference type="GO" id="GO:0005524">
    <property type="term" value="F:ATP binding"/>
    <property type="evidence" value="ECO:0007669"/>
    <property type="project" value="InterPro"/>
</dbReference>
<dbReference type="Proteomes" id="UP000001880">
    <property type="component" value="Chromosome"/>
</dbReference>
<dbReference type="Gene3D" id="3.40.50.10330">
    <property type="entry name" value="Probable inorganic polyphosphate/atp-NAD kinase, domain 1"/>
    <property type="match status" value="1"/>
</dbReference>
<dbReference type="GO" id="GO:0019242">
    <property type="term" value="P:methylglyoxal biosynthetic process"/>
    <property type="evidence" value="ECO:0007669"/>
    <property type="project" value="InterPro"/>
</dbReference>
<name>D0LHU1_HALO1</name>
<dbReference type="OrthoDB" id="142078at2"/>
<keyword evidence="2" id="KW-0808">Transferase</keyword>
<dbReference type="GO" id="GO:0016301">
    <property type="term" value="F:kinase activity"/>
    <property type="evidence" value="ECO:0007669"/>
    <property type="project" value="UniProtKB-KW"/>
</dbReference>
<dbReference type="eggNOG" id="COG1597">
    <property type="taxonomic scope" value="Bacteria"/>
</dbReference>
<dbReference type="InterPro" id="IPR017438">
    <property type="entry name" value="ATP-NAD_kinase_N"/>
</dbReference>
<dbReference type="NCBIfam" id="TIGR00147">
    <property type="entry name" value="YegS/Rv2252/BmrU family lipid kinase"/>
    <property type="match status" value="1"/>
</dbReference>
<dbReference type="Pfam" id="PF19279">
    <property type="entry name" value="YegS_C"/>
    <property type="match status" value="1"/>
</dbReference>
<dbReference type="InterPro" id="IPR004363">
    <property type="entry name" value="Methylgl_synth"/>
</dbReference>
<dbReference type="KEGG" id="hoh:Hoch_2227"/>
<dbReference type="AlphaFoldDB" id="D0LHU1"/>
<dbReference type="HOGENOM" id="CLU_045532_5_1_7"/>
<dbReference type="GO" id="GO:0008654">
    <property type="term" value="P:phospholipid biosynthetic process"/>
    <property type="evidence" value="ECO:0007669"/>
    <property type="project" value="InterPro"/>
</dbReference>
<dbReference type="EMBL" id="CP001804">
    <property type="protein sequence ID" value="ACY14770.1"/>
    <property type="molecule type" value="Genomic_DNA"/>
</dbReference>
<dbReference type="Pfam" id="PF00781">
    <property type="entry name" value="DAGK_cat"/>
    <property type="match status" value="1"/>
</dbReference>
<gene>
    <name evidence="2" type="ordered locus">Hoch_2227</name>
</gene>
<evidence type="ECO:0000259" key="1">
    <source>
        <dbReference type="PROSITE" id="PS50146"/>
    </source>
</evidence>
<dbReference type="SUPFAM" id="SSF111331">
    <property type="entry name" value="NAD kinase/diacylglycerol kinase-like"/>
    <property type="match status" value="1"/>
</dbReference>
<dbReference type="PROSITE" id="PS50146">
    <property type="entry name" value="DAGK"/>
    <property type="match status" value="1"/>
</dbReference>
<dbReference type="InterPro" id="IPR016064">
    <property type="entry name" value="NAD/diacylglycerol_kinase_sf"/>
</dbReference>
<dbReference type="PANTHER" id="PTHR30492">
    <property type="entry name" value="METHYLGLYOXAL SYNTHASE"/>
    <property type="match status" value="1"/>
</dbReference>